<feature type="compositionally biased region" description="Polar residues" evidence="2">
    <location>
        <begin position="233"/>
        <end position="262"/>
    </location>
</feature>
<evidence type="ECO:0000256" key="2">
    <source>
        <dbReference type="SAM" id="MobiDB-lite"/>
    </source>
</evidence>
<dbReference type="AlphaFoldDB" id="A0A1J4K9E9"/>
<dbReference type="RefSeq" id="XP_068359452.1">
    <property type="nucleotide sequence ID" value="XM_068504496.1"/>
</dbReference>
<dbReference type="GeneID" id="94839200"/>
<organism evidence="3 4">
    <name type="scientific">Tritrichomonas foetus</name>
    <dbReference type="NCBI Taxonomy" id="1144522"/>
    <lineage>
        <taxon>Eukaryota</taxon>
        <taxon>Metamonada</taxon>
        <taxon>Parabasalia</taxon>
        <taxon>Tritrichomonadida</taxon>
        <taxon>Tritrichomonadidae</taxon>
        <taxon>Tritrichomonas</taxon>
    </lineage>
</organism>
<name>A0A1J4K9E9_9EUKA</name>
<dbReference type="PANTHER" id="PTHR47026:SF2">
    <property type="entry name" value="FLAGELLAR ASSOCIATED PROTEIN"/>
    <property type="match status" value="1"/>
</dbReference>
<feature type="compositionally biased region" description="Basic and acidic residues" evidence="2">
    <location>
        <begin position="24"/>
        <end position="36"/>
    </location>
</feature>
<keyword evidence="4" id="KW-1185">Reference proteome</keyword>
<feature type="compositionally biased region" description="Acidic residues" evidence="2">
    <location>
        <begin position="164"/>
        <end position="181"/>
    </location>
</feature>
<proteinExistence type="predicted"/>
<feature type="compositionally biased region" description="Polar residues" evidence="2">
    <location>
        <begin position="105"/>
        <end position="114"/>
    </location>
</feature>
<evidence type="ECO:0000313" key="4">
    <source>
        <dbReference type="Proteomes" id="UP000179807"/>
    </source>
</evidence>
<feature type="compositionally biased region" description="Basic and acidic residues" evidence="2">
    <location>
        <begin position="152"/>
        <end position="163"/>
    </location>
</feature>
<dbReference type="OrthoDB" id="10651733at2759"/>
<evidence type="ECO:0000256" key="1">
    <source>
        <dbReference type="SAM" id="Coils"/>
    </source>
</evidence>
<gene>
    <name evidence="3" type="ORF">TRFO_25660</name>
</gene>
<feature type="coiled-coil region" evidence="1">
    <location>
        <begin position="392"/>
        <end position="419"/>
    </location>
</feature>
<dbReference type="Proteomes" id="UP000179807">
    <property type="component" value="Unassembled WGS sequence"/>
</dbReference>
<keyword evidence="1" id="KW-0175">Coiled coil</keyword>
<accession>A0A1J4K9E9</accession>
<feature type="compositionally biased region" description="Low complexity" evidence="2">
    <location>
        <begin position="1"/>
        <end position="10"/>
    </location>
</feature>
<dbReference type="EMBL" id="MLAK01000729">
    <property type="protein sequence ID" value="OHT06316.1"/>
    <property type="molecule type" value="Genomic_DNA"/>
</dbReference>
<feature type="compositionally biased region" description="Basic and acidic residues" evidence="2">
    <location>
        <begin position="117"/>
        <end position="141"/>
    </location>
</feature>
<dbReference type="VEuPathDB" id="TrichDB:TRFO_25660"/>
<reference evidence="3" key="1">
    <citation type="submission" date="2016-10" db="EMBL/GenBank/DDBJ databases">
        <authorList>
            <person name="Benchimol M."/>
            <person name="Almeida L.G."/>
            <person name="Vasconcelos A.T."/>
            <person name="Perreira-Neves A."/>
            <person name="Rosa I.A."/>
            <person name="Tasca T."/>
            <person name="Bogo M.R."/>
            <person name="de Souza W."/>
        </authorList>
    </citation>
    <scope>NUCLEOTIDE SEQUENCE [LARGE SCALE GENOMIC DNA]</scope>
    <source>
        <strain evidence="3">K</strain>
    </source>
</reference>
<dbReference type="PANTHER" id="PTHR47026">
    <property type="entry name" value="PIGMENTOSA GTPASE REGULATOR-LIKE PROTEIN, PUTATIVE-RELATED"/>
    <property type="match status" value="1"/>
</dbReference>
<feature type="region of interest" description="Disordered" evidence="2">
    <location>
        <begin position="1"/>
        <end position="327"/>
    </location>
</feature>
<evidence type="ECO:0000313" key="3">
    <source>
        <dbReference type="EMBL" id="OHT06316.1"/>
    </source>
</evidence>
<protein>
    <submittedName>
        <fullName evidence="3">Uncharacterized protein</fullName>
    </submittedName>
</protein>
<sequence>MSESENSFDNFESDFDNDDGPSVESEKLSSSKENSEKLNNGNSESEKESESDSYSSQSYSSLSQKSSNAGILEEKNMENIGILLNDENEENDSKSTSESENNENIQKNRSNEPFQNDDNHSSEKEENENHKSENEVEHNSNDMDPLINLKTKNYESEKDKSEKDENDESEKDEERNDESENDVLKRKVHQKKTELEKPKLNLSNKVDDLINIGSQKEEEEEENEPTPEKNDDSTFFTSNKSYLPNGGSQRRNVQTQSNTVFSTVDDPNENENESQTPTFEPKAKRQSVRKFGNNNTSLNHENSEKLESSENENQTQKKNPRKKPKDRMTILKERALNMENLDDLTNDEFESLISLLNEERKQIINNRKFSEGNKINFVINHVNKSYENKRKRELHKQEYNKYIEQKEEFEELLKRFDHETSEMLHEIDIRNREAIVKMEKQHEHESNEHYLHWMSDSKVRQYNRASQQLMLNRKQMQLLLDQCRFTEAEAIQQIINKQERREQANAHKAMQHDYDESLKALNEKQQNEIDFIIQKGRIRRQQLQQKRANERLTLMNKEKKINAIAQQVADPDRVWNLAQNQRINEIYKKKDERTLPPINTASVSTTSSTNTGHSLTARTKNPSTVIKLPPLIMRRPTRRSNLQYASESAR</sequence>
<feature type="compositionally biased region" description="Acidic residues" evidence="2">
    <location>
        <begin position="11"/>
        <end position="21"/>
    </location>
</feature>
<feature type="compositionally biased region" description="Low complexity" evidence="2">
    <location>
        <begin position="52"/>
        <end position="68"/>
    </location>
</feature>
<comment type="caution">
    <text evidence="3">The sequence shown here is derived from an EMBL/GenBank/DDBJ whole genome shotgun (WGS) entry which is preliminary data.</text>
</comment>
<feature type="compositionally biased region" description="Low complexity" evidence="2">
    <location>
        <begin position="600"/>
        <end position="616"/>
    </location>
</feature>
<feature type="region of interest" description="Disordered" evidence="2">
    <location>
        <begin position="597"/>
        <end position="617"/>
    </location>
</feature>